<feature type="transmembrane region" description="Helical" evidence="1">
    <location>
        <begin position="28"/>
        <end position="45"/>
    </location>
</feature>
<evidence type="ECO:0000313" key="3">
    <source>
        <dbReference type="Proteomes" id="UP000254771"/>
    </source>
</evidence>
<accession>A0A370DRX1</accession>
<keyword evidence="3" id="KW-1185">Reference proteome</keyword>
<reference evidence="2 3" key="1">
    <citation type="journal article" date="2018" name="ISME J.">
        <title>Endosymbiont genomes yield clues of tubeworm success.</title>
        <authorList>
            <person name="Li Y."/>
            <person name="Liles M.R."/>
            <person name="Halanych K.M."/>
        </authorList>
    </citation>
    <scope>NUCLEOTIDE SEQUENCE [LARGE SCALE GENOMIC DNA]</scope>
    <source>
        <strain evidence="2">A1462</strain>
    </source>
</reference>
<dbReference type="AlphaFoldDB" id="A0A370DRX1"/>
<dbReference type="Proteomes" id="UP000254771">
    <property type="component" value="Unassembled WGS sequence"/>
</dbReference>
<proteinExistence type="predicted"/>
<feature type="transmembrane region" description="Helical" evidence="1">
    <location>
        <begin position="108"/>
        <end position="130"/>
    </location>
</feature>
<comment type="caution">
    <text evidence="2">The sequence shown here is derived from an EMBL/GenBank/DDBJ whole genome shotgun (WGS) entry which is preliminary data.</text>
</comment>
<feature type="transmembrane region" description="Helical" evidence="1">
    <location>
        <begin position="57"/>
        <end position="77"/>
    </location>
</feature>
<dbReference type="EMBL" id="QFXE01000005">
    <property type="protein sequence ID" value="RDH87816.1"/>
    <property type="molecule type" value="Genomic_DNA"/>
</dbReference>
<evidence type="ECO:0000313" key="2">
    <source>
        <dbReference type="EMBL" id="RDH87816.1"/>
    </source>
</evidence>
<keyword evidence="1" id="KW-0472">Membrane</keyword>
<evidence type="ECO:0000256" key="1">
    <source>
        <dbReference type="SAM" id="Phobius"/>
    </source>
</evidence>
<keyword evidence="1" id="KW-1133">Transmembrane helix</keyword>
<protein>
    <submittedName>
        <fullName evidence="2">Uncharacterized protein</fullName>
    </submittedName>
</protein>
<sequence length="135" mass="15880">MGKQEQFLLLEFQELQARYRQLVDDTVWLQRYVLIFSGAVWAWIFSDSAKSPQNLAVWAPFVITVLFSLKAIILHLYAQRIHSYLHRVEEWMELDNLGWSATQSKMGFANWLLVFWFIVAVVNLSLALTYPHLMT</sequence>
<organism evidence="2 3">
    <name type="scientific">endosymbiont of Escarpia spicata</name>
    <dbReference type="NCBI Taxonomy" id="2200908"/>
    <lineage>
        <taxon>Bacteria</taxon>
        <taxon>Pseudomonadati</taxon>
        <taxon>Pseudomonadota</taxon>
        <taxon>Gammaproteobacteria</taxon>
        <taxon>sulfur-oxidizing symbionts</taxon>
    </lineage>
</organism>
<keyword evidence="1" id="KW-0812">Transmembrane</keyword>
<name>A0A370DRX1_9GAMM</name>
<gene>
    <name evidence="2" type="ORF">DIZ78_04555</name>
</gene>